<evidence type="ECO:0000313" key="11">
    <source>
        <dbReference type="Proteomes" id="UP001202827"/>
    </source>
</evidence>
<evidence type="ECO:0000256" key="5">
    <source>
        <dbReference type="ARBA" id="ARBA00022692"/>
    </source>
</evidence>
<keyword evidence="6 8" id="KW-1133">Transmembrane helix</keyword>
<dbReference type="RefSeq" id="WP_248682500.1">
    <property type="nucleotide sequence ID" value="NZ_JALPRY010000008.1"/>
</dbReference>
<accession>A0ABT0IPM4</accession>
<keyword evidence="4" id="KW-1003">Cell membrane</keyword>
<reference evidence="10 11" key="1">
    <citation type="submission" date="2022-04" db="EMBL/GenBank/DDBJ databases">
        <title>Rhizobium coralii sp. nov., isolated from coral Turbinaria peltata.</title>
        <authorList>
            <person name="Sun H."/>
        </authorList>
    </citation>
    <scope>NUCLEOTIDE SEQUENCE [LARGE SCALE GENOMIC DNA]</scope>
    <source>
        <strain evidence="10 11">NTR19</strain>
    </source>
</reference>
<feature type="domain" description="ABC transmembrane type-2" evidence="9">
    <location>
        <begin position="152"/>
        <end position="400"/>
    </location>
</feature>
<evidence type="ECO:0000256" key="6">
    <source>
        <dbReference type="ARBA" id="ARBA00022989"/>
    </source>
</evidence>
<evidence type="ECO:0000256" key="7">
    <source>
        <dbReference type="ARBA" id="ARBA00023136"/>
    </source>
</evidence>
<sequence>MIFAMLRVMTLSLLRDRGALVLAFVLPAAIFLILASIFAATASDKLQLKVAFGAGSSTPSTQAFEKALRSDPALHVSPSLANRDDVATRVERGQADVGVFIGGRLEDVDAPPVTVLVEPSKTMAGAILAGRIQALVQTKLPDLALLRTASTFESVVGALTPEQFARLSATVEALAHQGDGDTTSDRSSGNLIKTISVGSSVGSNASITYYAGAVAIMFLLFSALQSAATLIEERNSGILDRIAVGPAGTDAVVLGKFLFVTIQGLVQVAVIFAVAALVYHIDLTQQIGLWLLTSIAASLGAAGLALAVASACTTRHQAQTISTFVVLICSAIGGSMVPRFMMPQWLQDLGHYTPNTWVIEAYYGTLWRGEGLSDILPEIFCLLAMAAVGTLVALMLARRRLQF</sequence>
<feature type="transmembrane region" description="Helical" evidence="8">
    <location>
        <begin position="287"/>
        <end position="309"/>
    </location>
</feature>
<dbReference type="InterPro" id="IPR047817">
    <property type="entry name" value="ABC2_TM_bact-type"/>
</dbReference>
<evidence type="ECO:0000256" key="2">
    <source>
        <dbReference type="ARBA" id="ARBA00007783"/>
    </source>
</evidence>
<keyword evidence="5 8" id="KW-0812">Transmembrane</keyword>
<comment type="subcellular location">
    <subcellularLocation>
        <location evidence="1">Cell membrane</location>
        <topology evidence="1">Multi-pass membrane protein</topology>
    </subcellularLocation>
</comment>
<dbReference type="Pfam" id="PF12698">
    <property type="entry name" value="ABC2_membrane_3"/>
    <property type="match status" value="1"/>
</dbReference>
<keyword evidence="7 8" id="KW-0472">Membrane</keyword>
<keyword evidence="3" id="KW-0813">Transport</keyword>
<dbReference type="PANTHER" id="PTHR30294:SF38">
    <property type="entry name" value="TRANSPORT PERMEASE PROTEIN"/>
    <property type="match status" value="1"/>
</dbReference>
<dbReference type="PANTHER" id="PTHR30294">
    <property type="entry name" value="MEMBRANE COMPONENT OF ABC TRANSPORTER YHHJ-RELATED"/>
    <property type="match status" value="1"/>
</dbReference>
<evidence type="ECO:0000313" key="10">
    <source>
        <dbReference type="EMBL" id="MCK8779797.1"/>
    </source>
</evidence>
<protein>
    <submittedName>
        <fullName evidence="10">ABC transporter permease</fullName>
    </submittedName>
</protein>
<feature type="transmembrane region" description="Helical" evidence="8">
    <location>
        <begin position="321"/>
        <end position="341"/>
    </location>
</feature>
<evidence type="ECO:0000256" key="4">
    <source>
        <dbReference type="ARBA" id="ARBA00022475"/>
    </source>
</evidence>
<evidence type="ECO:0000256" key="1">
    <source>
        <dbReference type="ARBA" id="ARBA00004651"/>
    </source>
</evidence>
<dbReference type="Proteomes" id="UP001202827">
    <property type="component" value="Unassembled WGS sequence"/>
</dbReference>
<comment type="caution">
    <text evidence="10">The sequence shown here is derived from an EMBL/GenBank/DDBJ whole genome shotgun (WGS) entry which is preliminary data.</text>
</comment>
<feature type="transmembrane region" description="Helical" evidence="8">
    <location>
        <begin position="375"/>
        <end position="397"/>
    </location>
</feature>
<keyword evidence="11" id="KW-1185">Reference proteome</keyword>
<evidence type="ECO:0000256" key="8">
    <source>
        <dbReference type="SAM" id="Phobius"/>
    </source>
</evidence>
<dbReference type="PROSITE" id="PS51012">
    <property type="entry name" value="ABC_TM2"/>
    <property type="match status" value="1"/>
</dbReference>
<gene>
    <name evidence="10" type="ORF">M0654_07330</name>
</gene>
<dbReference type="EMBL" id="JALPRY010000008">
    <property type="protein sequence ID" value="MCK8779797.1"/>
    <property type="molecule type" value="Genomic_DNA"/>
</dbReference>
<name>A0ABT0IPM4_9HYPH</name>
<feature type="transmembrane region" description="Helical" evidence="8">
    <location>
        <begin position="209"/>
        <end position="231"/>
    </location>
</feature>
<comment type="similarity">
    <text evidence="2">Belongs to the ABC-2 integral membrane protein family.</text>
</comment>
<feature type="transmembrane region" description="Helical" evidence="8">
    <location>
        <begin position="257"/>
        <end position="281"/>
    </location>
</feature>
<evidence type="ECO:0000256" key="3">
    <source>
        <dbReference type="ARBA" id="ARBA00022448"/>
    </source>
</evidence>
<dbReference type="InterPro" id="IPR013525">
    <property type="entry name" value="ABC2_TM"/>
</dbReference>
<dbReference type="InterPro" id="IPR051449">
    <property type="entry name" value="ABC-2_transporter_component"/>
</dbReference>
<organism evidence="10 11">
    <name type="scientific">Neorhizobium turbinariae</name>
    <dbReference type="NCBI Taxonomy" id="2937795"/>
    <lineage>
        <taxon>Bacteria</taxon>
        <taxon>Pseudomonadati</taxon>
        <taxon>Pseudomonadota</taxon>
        <taxon>Alphaproteobacteria</taxon>
        <taxon>Hyphomicrobiales</taxon>
        <taxon>Rhizobiaceae</taxon>
        <taxon>Rhizobium/Agrobacterium group</taxon>
        <taxon>Neorhizobium</taxon>
    </lineage>
</organism>
<proteinExistence type="inferred from homology"/>
<evidence type="ECO:0000259" key="9">
    <source>
        <dbReference type="PROSITE" id="PS51012"/>
    </source>
</evidence>